<comment type="caution">
    <text evidence="2">The sequence shown here is derived from an EMBL/GenBank/DDBJ whole genome shotgun (WGS) entry which is preliminary data.</text>
</comment>
<evidence type="ECO:0000313" key="3">
    <source>
        <dbReference type="Proteomes" id="UP001519460"/>
    </source>
</evidence>
<proteinExistence type="predicted"/>
<dbReference type="EMBL" id="JACVVK020000237">
    <property type="protein sequence ID" value="KAK7482887.1"/>
    <property type="molecule type" value="Genomic_DNA"/>
</dbReference>
<organism evidence="2 3">
    <name type="scientific">Batillaria attramentaria</name>
    <dbReference type="NCBI Taxonomy" id="370345"/>
    <lineage>
        <taxon>Eukaryota</taxon>
        <taxon>Metazoa</taxon>
        <taxon>Spiralia</taxon>
        <taxon>Lophotrochozoa</taxon>
        <taxon>Mollusca</taxon>
        <taxon>Gastropoda</taxon>
        <taxon>Caenogastropoda</taxon>
        <taxon>Sorbeoconcha</taxon>
        <taxon>Cerithioidea</taxon>
        <taxon>Batillariidae</taxon>
        <taxon>Batillaria</taxon>
    </lineage>
</organism>
<keyword evidence="1" id="KW-0732">Signal</keyword>
<reference evidence="2 3" key="1">
    <citation type="journal article" date="2023" name="Sci. Data">
        <title>Genome assembly of the Korean intertidal mud-creeper Batillaria attramentaria.</title>
        <authorList>
            <person name="Patra A.K."/>
            <person name="Ho P.T."/>
            <person name="Jun S."/>
            <person name="Lee S.J."/>
            <person name="Kim Y."/>
            <person name="Won Y.J."/>
        </authorList>
    </citation>
    <scope>NUCLEOTIDE SEQUENCE [LARGE SCALE GENOMIC DNA]</scope>
    <source>
        <strain evidence="2">Wonlab-2016</strain>
    </source>
</reference>
<feature type="chain" id="PRO_5044758398" evidence="1">
    <location>
        <begin position="19"/>
        <end position="95"/>
    </location>
</feature>
<name>A0ABD0K607_9CAEN</name>
<dbReference type="Proteomes" id="UP001519460">
    <property type="component" value="Unassembled WGS sequence"/>
</dbReference>
<feature type="signal peptide" evidence="1">
    <location>
        <begin position="1"/>
        <end position="18"/>
    </location>
</feature>
<evidence type="ECO:0000313" key="2">
    <source>
        <dbReference type="EMBL" id="KAK7482887.1"/>
    </source>
</evidence>
<sequence length="95" mass="10092">MTPVTLLLLLLATGSCLGAQDGADHLLLLETLPDGFSLDRPTFLDVRTNFSGDVRVVEASEFRVVVNVTAPDLAAAYKVQADLTSHKGGLLLQVV</sequence>
<accession>A0ABD0K607</accession>
<dbReference type="AlphaFoldDB" id="A0ABD0K607"/>
<feature type="non-terminal residue" evidence="2">
    <location>
        <position position="95"/>
    </location>
</feature>
<evidence type="ECO:0000256" key="1">
    <source>
        <dbReference type="SAM" id="SignalP"/>
    </source>
</evidence>
<gene>
    <name evidence="2" type="ORF">BaRGS_00025920</name>
</gene>
<keyword evidence="3" id="KW-1185">Reference proteome</keyword>
<protein>
    <submittedName>
        <fullName evidence="2">Uncharacterized protein</fullName>
    </submittedName>
</protein>